<feature type="transmembrane region" description="Helical" evidence="1">
    <location>
        <begin position="15"/>
        <end position="48"/>
    </location>
</feature>
<sequence length="408" mass="44901">MSYQLQARLTREGWYYLAVLVFIVGGAALCHVNLLVVLGGMMLAPLLINWRLSLASMRGVSIRPLPFRAVHAGQPLIAEFEISNERRWFAAWLLTVEDRWTMDRSVPPAGVTPLFARLRDVAELFHSVQTVATTFCPHLGPGESVRVHYELVFSRRGQYRSPAVRLRTCFPLGLVEAEVLIAVPRAVLILPRIGRLSAEWTHRIAAAISGEGEPQLRQRASDGDFFAVRPWQAGDSTRWLHWRTTARAGRPMVKQFEREASRMVAIVLDPYLPPTPTAGEQARLEGAISFVCTALADLAQRDVGQLAVLIASAEQQCWVGSRSPVFLEEVLAQLALLKSETNDHRSAAGAKLEAELPASACVLVVSSRPGSDEPEILPPGAIEQTSSLSAQHTIRVASAEFSSLYSLE</sequence>
<dbReference type="Proteomes" id="UP000315017">
    <property type="component" value="Chromosome"/>
</dbReference>
<dbReference type="OrthoDB" id="9812729at2"/>
<dbReference type="RefSeq" id="WP_145097893.1">
    <property type="nucleotide sequence ID" value="NZ_CP036274.1"/>
</dbReference>
<organism evidence="3 4">
    <name type="scientific">Anatilimnocola aggregata</name>
    <dbReference type="NCBI Taxonomy" id="2528021"/>
    <lineage>
        <taxon>Bacteria</taxon>
        <taxon>Pseudomonadati</taxon>
        <taxon>Planctomycetota</taxon>
        <taxon>Planctomycetia</taxon>
        <taxon>Pirellulales</taxon>
        <taxon>Pirellulaceae</taxon>
        <taxon>Anatilimnocola</taxon>
    </lineage>
</organism>
<gene>
    <name evidence="3" type="ORF">ETAA8_63370</name>
</gene>
<accession>A0A517YLU9</accession>
<keyword evidence="4" id="KW-1185">Reference proteome</keyword>
<dbReference type="KEGG" id="aagg:ETAA8_63370"/>
<reference evidence="3 4" key="1">
    <citation type="submission" date="2019-02" db="EMBL/GenBank/DDBJ databases">
        <title>Deep-cultivation of Planctomycetes and their phenomic and genomic characterization uncovers novel biology.</title>
        <authorList>
            <person name="Wiegand S."/>
            <person name="Jogler M."/>
            <person name="Boedeker C."/>
            <person name="Pinto D."/>
            <person name="Vollmers J."/>
            <person name="Rivas-Marin E."/>
            <person name="Kohn T."/>
            <person name="Peeters S.H."/>
            <person name="Heuer A."/>
            <person name="Rast P."/>
            <person name="Oberbeckmann S."/>
            <person name="Bunk B."/>
            <person name="Jeske O."/>
            <person name="Meyerdierks A."/>
            <person name="Storesund J.E."/>
            <person name="Kallscheuer N."/>
            <person name="Luecker S."/>
            <person name="Lage O.M."/>
            <person name="Pohl T."/>
            <person name="Merkel B.J."/>
            <person name="Hornburger P."/>
            <person name="Mueller R.-W."/>
            <person name="Bruemmer F."/>
            <person name="Labrenz M."/>
            <person name="Spormann A.M."/>
            <person name="Op den Camp H."/>
            <person name="Overmann J."/>
            <person name="Amann R."/>
            <person name="Jetten M.S.M."/>
            <person name="Mascher T."/>
            <person name="Medema M.H."/>
            <person name="Devos D.P."/>
            <person name="Kaster A.-K."/>
            <person name="Ovreas L."/>
            <person name="Rohde M."/>
            <person name="Galperin M.Y."/>
            <person name="Jogler C."/>
        </authorList>
    </citation>
    <scope>NUCLEOTIDE SEQUENCE [LARGE SCALE GENOMIC DNA]</scope>
    <source>
        <strain evidence="3 4">ETA_A8</strain>
    </source>
</reference>
<dbReference type="InterPro" id="IPR002881">
    <property type="entry name" value="DUF58"/>
</dbReference>
<keyword evidence="1" id="KW-0472">Membrane</keyword>
<feature type="domain" description="DUF58" evidence="2">
    <location>
        <begin position="228"/>
        <end position="366"/>
    </location>
</feature>
<dbReference type="EMBL" id="CP036274">
    <property type="protein sequence ID" value="QDU31184.1"/>
    <property type="molecule type" value="Genomic_DNA"/>
</dbReference>
<keyword evidence="1" id="KW-0812">Transmembrane</keyword>
<dbReference type="PANTHER" id="PTHR34351">
    <property type="entry name" value="SLR1927 PROTEIN-RELATED"/>
    <property type="match status" value="1"/>
</dbReference>
<keyword evidence="1" id="KW-1133">Transmembrane helix</keyword>
<dbReference type="PANTHER" id="PTHR34351:SF1">
    <property type="entry name" value="SLR1927 PROTEIN"/>
    <property type="match status" value="1"/>
</dbReference>
<dbReference type="AlphaFoldDB" id="A0A517YLU9"/>
<evidence type="ECO:0000256" key="1">
    <source>
        <dbReference type="SAM" id="Phobius"/>
    </source>
</evidence>
<proteinExistence type="predicted"/>
<evidence type="ECO:0000313" key="3">
    <source>
        <dbReference type="EMBL" id="QDU31184.1"/>
    </source>
</evidence>
<dbReference type="Pfam" id="PF01882">
    <property type="entry name" value="DUF58"/>
    <property type="match status" value="1"/>
</dbReference>
<evidence type="ECO:0000313" key="4">
    <source>
        <dbReference type="Proteomes" id="UP000315017"/>
    </source>
</evidence>
<evidence type="ECO:0000259" key="2">
    <source>
        <dbReference type="Pfam" id="PF01882"/>
    </source>
</evidence>
<name>A0A517YLU9_9BACT</name>
<protein>
    <recommendedName>
        <fullName evidence="2">DUF58 domain-containing protein</fullName>
    </recommendedName>
</protein>